<dbReference type="InterPro" id="IPR025338">
    <property type="entry name" value="DUF4244"/>
</dbReference>
<feature type="region of interest" description="Disordered" evidence="1">
    <location>
        <begin position="1"/>
        <end position="29"/>
    </location>
</feature>
<dbReference type="RefSeq" id="WP_067859961.1">
    <property type="nucleotide sequence ID" value="NZ_CP011502.1"/>
</dbReference>
<dbReference type="Proteomes" id="UP000067689">
    <property type="component" value="Chromosome"/>
</dbReference>
<keyword evidence="3" id="KW-1185">Reference proteome</keyword>
<gene>
    <name evidence="2" type="ORF">AERYTH_13955</name>
</gene>
<dbReference type="Pfam" id="PF14029">
    <property type="entry name" value="DUF4244"/>
    <property type="match status" value="1"/>
</dbReference>
<dbReference type="OrthoDB" id="3748241at2"/>
<dbReference type="STRING" id="2041.AERYTH_13955"/>
<evidence type="ECO:0000313" key="3">
    <source>
        <dbReference type="Proteomes" id="UP000067689"/>
    </source>
</evidence>
<dbReference type="KEGG" id="aer:AERYTH_13955"/>
<evidence type="ECO:0000256" key="1">
    <source>
        <dbReference type="SAM" id="MobiDB-lite"/>
    </source>
</evidence>
<reference evidence="2 3" key="1">
    <citation type="journal article" date="1991" name="Int. J. Syst. Bacteriol.">
        <title>Description of the erythromycin-producing bacterium Arthrobacter sp. strain NRRL B-3381 as Aeromicrobium erythreum gen. nov., sp. nov.</title>
        <authorList>
            <person name="Miller E.S."/>
            <person name="Woese C.R."/>
            <person name="Brenner S."/>
        </authorList>
    </citation>
    <scope>NUCLEOTIDE SEQUENCE [LARGE SCALE GENOMIC DNA]</scope>
    <source>
        <strain evidence="2 3">AR18</strain>
    </source>
</reference>
<dbReference type="EMBL" id="CP011502">
    <property type="protein sequence ID" value="ALX05721.1"/>
    <property type="molecule type" value="Genomic_DNA"/>
</dbReference>
<name>A0A0U4BCY7_9ACTN</name>
<accession>A0A0U4BCY7</accession>
<protein>
    <recommendedName>
        <fullName evidence="4">DUF4244 domain-containing protein</fullName>
    </recommendedName>
</protein>
<proteinExistence type="predicted"/>
<evidence type="ECO:0008006" key="4">
    <source>
        <dbReference type="Google" id="ProtNLM"/>
    </source>
</evidence>
<dbReference type="AlphaFoldDB" id="A0A0U4BCY7"/>
<evidence type="ECO:0000313" key="2">
    <source>
        <dbReference type="EMBL" id="ALX05721.1"/>
    </source>
</evidence>
<dbReference type="PATRIC" id="fig|2041.4.peg.2909"/>
<organism evidence="2 3">
    <name type="scientific">Aeromicrobium erythreum</name>
    <dbReference type="NCBI Taxonomy" id="2041"/>
    <lineage>
        <taxon>Bacteria</taxon>
        <taxon>Bacillati</taxon>
        <taxon>Actinomycetota</taxon>
        <taxon>Actinomycetes</taxon>
        <taxon>Propionibacteriales</taxon>
        <taxon>Nocardioidaceae</taxon>
        <taxon>Aeromicrobium</taxon>
    </lineage>
</organism>
<sequence length="88" mass="9626">MPRPSRPDVPTAAPPACRRRVRPPDDHGATTAEYAVGTLGAVTCAVVLLRLGTDSWFLDHVAALLRQALEPRSLLELLWHGHPFAPLR</sequence>